<evidence type="ECO:0000259" key="6">
    <source>
        <dbReference type="PROSITE" id="PS51005"/>
    </source>
</evidence>
<gene>
    <name evidence="7" type="ORF">Bca52824_040134</name>
</gene>
<comment type="subcellular location">
    <subcellularLocation>
        <location evidence="1">Nucleus</location>
    </subcellularLocation>
</comment>
<dbReference type="PROSITE" id="PS51005">
    <property type="entry name" value="NAC"/>
    <property type="match status" value="1"/>
</dbReference>
<proteinExistence type="predicted"/>
<sequence>MCCLKKYNTHPVCMCLISLLPNWKGPKLPPCLFRTLIFHYGKTPRGERTDWVIHEYRLEDKTLEQRNVPQDTYVICKLFKKNGLGPRHGSEYGAPFKDEDWSDEEDRESLVAITSAGNADPESCVSDVPQVTTTVLPPLTSAVVAQPLLTSSPLLEVRHEHDELPAVEEAPVGLEDGDLSWIQDMGDEIFIGIEDLIEPATPPAAQAGHPVTREAIVRVKTILVFGVVLKIIFTLLPLKTETKPCDSLAVMFLLWQSLCVHKGRDKTVIGETKP</sequence>
<feature type="domain" description="NAC" evidence="6">
    <location>
        <begin position="1"/>
        <end position="81"/>
    </location>
</feature>
<evidence type="ECO:0000256" key="4">
    <source>
        <dbReference type="ARBA" id="ARBA00023163"/>
    </source>
</evidence>
<organism evidence="7 8">
    <name type="scientific">Brassica carinata</name>
    <name type="common">Ethiopian mustard</name>
    <name type="synonym">Abyssinian cabbage</name>
    <dbReference type="NCBI Taxonomy" id="52824"/>
    <lineage>
        <taxon>Eukaryota</taxon>
        <taxon>Viridiplantae</taxon>
        <taxon>Streptophyta</taxon>
        <taxon>Embryophyta</taxon>
        <taxon>Tracheophyta</taxon>
        <taxon>Spermatophyta</taxon>
        <taxon>Magnoliopsida</taxon>
        <taxon>eudicotyledons</taxon>
        <taxon>Gunneridae</taxon>
        <taxon>Pentapetalae</taxon>
        <taxon>rosids</taxon>
        <taxon>malvids</taxon>
        <taxon>Brassicales</taxon>
        <taxon>Brassicaceae</taxon>
        <taxon>Brassiceae</taxon>
        <taxon>Brassica</taxon>
    </lineage>
</organism>
<keyword evidence="8" id="KW-1185">Reference proteome</keyword>
<dbReference type="Proteomes" id="UP000886595">
    <property type="component" value="Unassembled WGS sequence"/>
</dbReference>
<keyword evidence="3" id="KW-0238">DNA-binding</keyword>
<protein>
    <recommendedName>
        <fullName evidence="6">NAC domain-containing protein</fullName>
    </recommendedName>
</protein>
<dbReference type="SUPFAM" id="SSF101941">
    <property type="entry name" value="NAC domain"/>
    <property type="match status" value="1"/>
</dbReference>
<dbReference type="GO" id="GO:0003677">
    <property type="term" value="F:DNA binding"/>
    <property type="evidence" value="ECO:0007669"/>
    <property type="project" value="UniProtKB-KW"/>
</dbReference>
<evidence type="ECO:0000256" key="2">
    <source>
        <dbReference type="ARBA" id="ARBA00023015"/>
    </source>
</evidence>
<evidence type="ECO:0000256" key="1">
    <source>
        <dbReference type="ARBA" id="ARBA00004123"/>
    </source>
</evidence>
<keyword evidence="5" id="KW-0539">Nucleus</keyword>
<dbReference type="AlphaFoldDB" id="A0A8X7RSG8"/>
<evidence type="ECO:0000313" key="7">
    <source>
        <dbReference type="EMBL" id="KAG2293465.1"/>
    </source>
</evidence>
<name>A0A8X7RSG8_BRACI</name>
<keyword evidence="2" id="KW-0805">Transcription regulation</keyword>
<dbReference type="EMBL" id="JAAMPC010000009">
    <property type="protein sequence ID" value="KAG2293465.1"/>
    <property type="molecule type" value="Genomic_DNA"/>
</dbReference>
<dbReference type="PANTHER" id="PTHR31989">
    <property type="entry name" value="NAC DOMAIN-CONTAINING PROTEIN 82-RELATED"/>
    <property type="match status" value="1"/>
</dbReference>
<evidence type="ECO:0000256" key="3">
    <source>
        <dbReference type="ARBA" id="ARBA00023125"/>
    </source>
</evidence>
<accession>A0A8X7RSG8</accession>
<evidence type="ECO:0000313" key="8">
    <source>
        <dbReference type="Proteomes" id="UP000886595"/>
    </source>
</evidence>
<comment type="caution">
    <text evidence="7">The sequence shown here is derived from an EMBL/GenBank/DDBJ whole genome shotgun (WGS) entry which is preliminary data.</text>
</comment>
<dbReference type="Gene3D" id="2.170.150.80">
    <property type="entry name" value="NAC domain"/>
    <property type="match status" value="1"/>
</dbReference>
<dbReference type="GO" id="GO:0006355">
    <property type="term" value="P:regulation of DNA-templated transcription"/>
    <property type="evidence" value="ECO:0007669"/>
    <property type="project" value="InterPro"/>
</dbReference>
<reference evidence="7 8" key="1">
    <citation type="submission" date="2020-02" db="EMBL/GenBank/DDBJ databases">
        <authorList>
            <person name="Ma Q."/>
            <person name="Huang Y."/>
            <person name="Song X."/>
            <person name="Pei D."/>
        </authorList>
    </citation>
    <scope>NUCLEOTIDE SEQUENCE [LARGE SCALE GENOMIC DNA]</scope>
    <source>
        <strain evidence="7">Sxm20200214</strain>
        <tissue evidence="7">Leaf</tissue>
    </source>
</reference>
<dbReference type="InterPro" id="IPR036093">
    <property type="entry name" value="NAC_dom_sf"/>
</dbReference>
<dbReference type="InterPro" id="IPR003441">
    <property type="entry name" value="NAC-dom"/>
</dbReference>
<dbReference type="GO" id="GO:0005634">
    <property type="term" value="C:nucleus"/>
    <property type="evidence" value="ECO:0007669"/>
    <property type="project" value="UniProtKB-SubCell"/>
</dbReference>
<evidence type="ECO:0000256" key="5">
    <source>
        <dbReference type="ARBA" id="ARBA00023242"/>
    </source>
</evidence>
<keyword evidence="4" id="KW-0804">Transcription</keyword>